<gene>
    <name evidence="7" type="ORF">X975_16312</name>
</gene>
<keyword evidence="3 6" id="KW-1133">Transmembrane helix</keyword>
<feature type="region of interest" description="Disordered" evidence="5">
    <location>
        <begin position="1"/>
        <end position="27"/>
    </location>
</feature>
<evidence type="ECO:0000256" key="5">
    <source>
        <dbReference type="SAM" id="MobiDB-lite"/>
    </source>
</evidence>
<feature type="transmembrane region" description="Helical" evidence="6">
    <location>
        <begin position="249"/>
        <end position="272"/>
    </location>
</feature>
<evidence type="ECO:0000313" key="8">
    <source>
        <dbReference type="Proteomes" id="UP000054359"/>
    </source>
</evidence>
<dbReference type="PRINTS" id="PR00259">
    <property type="entry name" value="TMFOUR"/>
</dbReference>
<dbReference type="SUPFAM" id="SSF48652">
    <property type="entry name" value="Tetraspanin"/>
    <property type="match status" value="1"/>
</dbReference>
<dbReference type="PANTHER" id="PTHR19282:SF534">
    <property type="entry name" value="TETRASPANIN FAMILY-RELATED"/>
    <property type="match status" value="1"/>
</dbReference>
<dbReference type="Proteomes" id="UP000054359">
    <property type="component" value="Unassembled WGS sequence"/>
</dbReference>
<dbReference type="EMBL" id="KK121530">
    <property type="protein sequence ID" value="KFM80658.1"/>
    <property type="molecule type" value="Genomic_DNA"/>
</dbReference>
<feature type="transmembrane region" description="Helical" evidence="6">
    <location>
        <begin position="108"/>
        <end position="132"/>
    </location>
</feature>
<keyword evidence="8" id="KW-1185">Reference proteome</keyword>
<protein>
    <submittedName>
        <fullName evidence="7">Tetraspanin-6</fullName>
    </submittedName>
</protein>
<keyword evidence="2 6" id="KW-0812">Transmembrane</keyword>
<organism evidence="7 8">
    <name type="scientific">Stegodyphus mimosarum</name>
    <name type="common">African social velvet spider</name>
    <dbReference type="NCBI Taxonomy" id="407821"/>
    <lineage>
        <taxon>Eukaryota</taxon>
        <taxon>Metazoa</taxon>
        <taxon>Ecdysozoa</taxon>
        <taxon>Arthropoda</taxon>
        <taxon>Chelicerata</taxon>
        <taxon>Arachnida</taxon>
        <taxon>Araneae</taxon>
        <taxon>Araneomorphae</taxon>
        <taxon>Entelegynae</taxon>
        <taxon>Eresoidea</taxon>
        <taxon>Eresidae</taxon>
        <taxon>Stegodyphus</taxon>
    </lineage>
</organism>
<evidence type="ECO:0000256" key="3">
    <source>
        <dbReference type="ARBA" id="ARBA00022989"/>
    </source>
</evidence>
<comment type="subcellular location">
    <subcellularLocation>
        <location evidence="1">Membrane</location>
        <topology evidence="1">Multi-pass membrane protein</topology>
    </subcellularLocation>
</comment>
<dbReference type="STRING" id="407821.A0A087UTG9"/>
<evidence type="ECO:0000256" key="1">
    <source>
        <dbReference type="ARBA" id="ARBA00004141"/>
    </source>
</evidence>
<feature type="non-terminal residue" evidence="7">
    <location>
        <position position="283"/>
    </location>
</feature>
<evidence type="ECO:0000313" key="7">
    <source>
        <dbReference type="EMBL" id="KFM80658.1"/>
    </source>
</evidence>
<dbReference type="PANTHER" id="PTHR19282">
    <property type="entry name" value="TETRASPANIN"/>
    <property type="match status" value="1"/>
</dbReference>
<dbReference type="InterPro" id="IPR008952">
    <property type="entry name" value="Tetraspanin_EC2_sf"/>
</dbReference>
<dbReference type="OMA" id="HDVNDHL"/>
<keyword evidence="4 6" id="KW-0472">Membrane</keyword>
<dbReference type="GO" id="GO:0005886">
    <property type="term" value="C:plasma membrane"/>
    <property type="evidence" value="ECO:0007669"/>
    <property type="project" value="TreeGrafter"/>
</dbReference>
<feature type="transmembrane region" description="Helical" evidence="6">
    <location>
        <begin position="65"/>
        <end position="88"/>
    </location>
</feature>
<sequence>MGLGKRDEENPVSEDEAEAEKQKLRPEASVEMEMKKLPLRVKDANYPEVIPGHSEPLLKVHHLKYLLLGFNCFITTLGLVMLCVAIWVRVDPEFWEYQSTLDVDNLKTVCVLFMVAAIIILIIGFLGCFGAVAEKRWLLILYILIFGLVFVIQLAALVLMWYAPYSSTIKVELEKQILTQIKERNTDDSSRYFVDFIQEHLECCGSISPRDYVPGDLTPNSCQRSDTGNIHEIGCATKMLSYIRKKAGIFGGIALPILLVQLLALFAAGCLIRSLKMESGYEM</sequence>
<accession>A0A087UTG9</accession>
<name>A0A087UTG9_STEMI</name>
<dbReference type="AlphaFoldDB" id="A0A087UTG9"/>
<dbReference type="Gene3D" id="1.10.1450.10">
    <property type="entry name" value="Tetraspanin"/>
    <property type="match status" value="1"/>
</dbReference>
<dbReference type="Pfam" id="PF00335">
    <property type="entry name" value="Tetraspanin"/>
    <property type="match status" value="1"/>
</dbReference>
<reference evidence="7 8" key="1">
    <citation type="submission" date="2013-11" db="EMBL/GenBank/DDBJ databases">
        <title>Genome sequencing of Stegodyphus mimosarum.</title>
        <authorList>
            <person name="Bechsgaard J."/>
        </authorList>
    </citation>
    <scope>NUCLEOTIDE SEQUENCE [LARGE SCALE GENOMIC DNA]</scope>
</reference>
<dbReference type="CDD" id="cd03127">
    <property type="entry name" value="tetraspanin_LEL"/>
    <property type="match status" value="1"/>
</dbReference>
<evidence type="ECO:0000256" key="6">
    <source>
        <dbReference type="SAM" id="Phobius"/>
    </source>
</evidence>
<proteinExistence type="predicted"/>
<evidence type="ECO:0000256" key="2">
    <source>
        <dbReference type="ARBA" id="ARBA00022692"/>
    </source>
</evidence>
<feature type="transmembrane region" description="Helical" evidence="6">
    <location>
        <begin position="139"/>
        <end position="163"/>
    </location>
</feature>
<dbReference type="OrthoDB" id="10051670at2759"/>
<dbReference type="InterPro" id="IPR018499">
    <property type="entry name" value="Tetraspanin/Peripherin"/>
</dbReference>
<evidence type="ECO:0000256" key="4">
    <source>
        <dbReference type="ARBA" id="ARBA00023136"/>
    </source>
</evidence>